<name>A0A5J5IN99_9BACT</name>
<accession>A0A5J5IN99</accession>
<dbReference type="GO" id="GO:0016491">
    <property type="term" value="F:oxidoreductase activity"/>
    <property type="evidence" value="ECO:0007669"/>
    <property type="project" value="UniProtKB-KW"/>
</dbReference>
<proteinExistence type="inferred from homology"/>
<evidence type="ECO:0000256" key="5">
    <source>
        <dbReference type="RuleBase" id="RU362075"/>
    </source>
</evidence>
<keyword evidence="8" id="KW-1185">Reference proteome</keyword>
<organism evidence="7 8">
    <name type="scientific">Ginsengibacter hankyongi</name>
    <dbReference type="NCBI Taxonomy" id="2607284"/>
    <lineage>
        <taxon>Bacteria</taxon>
        <taxon>Pseudomonadati</taxon>
        <taxon>Bacteroidota</taxon>
        <taxon>Chitinophagia</taxon>
        <taxon>Chitinophagales</taxon>
        <taxon>Chitinophagaceae</taxon>
        <taxon>Ginsengibacter</taxon>
    </lineage>
</organism>
<protein>
    <submittedName>
        <fullName evidence="7">Phytoene desaturase</fullName>
    </submittedName>
</protein>
<dbReference type="AlphaFoldDB" id="A0A5J5IN99"/>
<comment type="pathway">
    <text evidence="1 5">Carotenoid biosynthesis.</text>
</comment>
<keyword evidence="4 5" id="KW-0560">Oxidoreductase</keyword>
<dbReference type="PANTHER" id="PTHR43734">
    <property type="entry name" value="PHYTOENE DESATURASE"/>
    <property type="match status" value="1"/>
</dbReference>
<keyword evidence="3 5" id="KW-0125">Carotenoid biosynthesis</keyword>
<dbReference type="InterPro" id="IPR002937">
    <property type="entry name" value="Amino_oxidase"/>
</dbReference>
<dbReference type="EMBL" id="VYQF01000001">
    <property type="protein sequence ID" value="KAA9041803.1"/>
    <property type="molecule type" value="Genomic_DNA"/>
</dbReference>
<dbReference type="Gene3D" id="3.50.50.60">
    <property type="entry name" value="FAD/NAD(P)-binding domain"/>
    <property type="match status" value="2"/>
</dbReference>
<gene>
    <name evidence="7" type="primary">crtI</name>
    <name evidence="7" type="ORF">FW778_07240</name>
</gene>
<dbReference type="NCBIfam" id="TIGR02734">
    <property type="entry name" value="crtI_fam"/>
    <property type="match status" value="1"/>
</dbReference>
<evidence type="ECO:0000313" key="7">
    <source>
        <dbReference type="EMBL" id="KAA9041803.1"/>
    </source>
</evidence>
<evidence type="ECO:0000256" key="4">
    <source>
        <dbReference type="ARBA" id="ARBA00023002"/>
    </source>
</evidence>
<dbReference type="GO" id="GO:0016117">
    <property type="term" value="P:carotenoid biosynthetic process"/>
    <property type="evidence" value="ECO:0007669"/>
    <property type="project" value="UniProtKB-KW"/>
</dbReference>
<evidence type="ECO:0000256" key="1">
    <source>
        <dbReference type="ARBA" id="ARBA00004829"/>
    </source>
</evidence>
<dbReference type="SUPFAM" id="SSF51905">
    <property type="entry name" value="FAD/NAD(P)-binding domain"/>
    <property type="match status" value="1"/>
</dbReference>
<comment type="caution">
    <text evidence="7">The sequence shown here is derived from an EMBL/GenBank/DDBJ whole genome shotgun (WGS) entry which is preliminary data.</text>
</comment>
<dbReference type="PANTHER" id="PTHR43734:SF1">
    <property type="entry name" value="PHYTOENE DESATURASE"/>
    <property type="match status" value="1"/>
</dbReference>
<dbReference type="Proteomes" id="UP000326903">
    <property type="component" value="Unassembled WGS sequence"/>
</dbReference>
<feature type="domain" description="Amine oxidase" evidence="6">
    <location>
        <begin position="11"/>
        <end position="492"/>
    </location>
</feature>
<evidence type="ECO:0000256" key="3">
    <source>
        <dbReference type="ARBA" id="ARBA00022746"/>
    </source>
</evidence>
<dbReference type="InterPro" id="IPR036188">
    <property type="entry name" value="FAD/NAD-bd_sf"/>
</dbReference>
<comment type="similarity">
    <text evidence="2 5">Belongs to the carotenoid/retinoid oxidoreductase family.</text>
</comment>
<reference evidence="7 8" key="1">
    <citation type="submission" date="2019-09" db="EMBL/GenBank/DDBJ databases">
        <title>Draft genome sequence of Ginsengibacter sp. BR5-29.</title>
        <authorList>
            <person name="Im W.-T."/>
        </authorList>
    </citation>
    <scope>NUCLEOTIDE SEQUENCE [LARGE SCALE GENOMIC DNA]</scope>
    <source>
        <strain evidence="7 8">BR5-29</strain>
    </source>
</reference>
<evidence type="ECO:0000256" key="2">
    <source>
        <dbReference type="ARBA" id="ARBA00006046"/>
    </source>
</evidence>
<dbReference type="Pfam" id="PF01593">
    <property type="entry name" value="Amino_oxidase"/>
    <property type="match status" value="1"/>
</dbReference>
<evidence type="ECO:0000313" key="8">
    <source>
        <dbReference type="Proteomes" id="UP000326903"/>
    </source>
</evidence>
<sequence length="498" mass="56960">MKKAIIIGSGFSGISTASFLAKNGWDVTVIEKHNMPGGRARQLKDEGFVFDMGPSWYWMPGVFERYFQCFGKKRSEYYSLKRLDPSYKIFWKDEAFEIPADYEELKNLFEKIEKGSSEKLNQYLEQAAYKFEVGINKLVQKPGQSLREFLDWDLIKGVWKLDVFSSIQSHVRKYFKSEKLRQLLEFPVLFLGALPKDIPALYSLMNFADIKGGTWYPENGMYSIVNEMYVLAKELGVKFKFNENVTAINTKANCAIGITSELYDNGQTIIKNYNSDVIVATADYHFVETKLLPAKLRSYKESYWNKKVLAPGCLLYYVGLNKKLKNITHHSLFFDVDFEKHGTEIYITKKWPSEPLFYVCTPSVTDKSVAPDGCENLFFLIPVAAGLPGDTETLREEYFKKIIKRFEKYIGEEVTNYIVYKKTFGPEEFVNEYNAFKGNAYGLANTLMQTAVLKPSCRSKKVKNLFYAGQLTVPGPGVPPSLISGEVVAKEVVKHFNS</sequence>
<evidence type="ECO:0000259" key="6">
    <source>
        <dbReference type="Pfam" id="PF01593"/>
    </source>
</evidence>
<dbReference type="RefSeq" id="WP_150413932.1">
    <property type="nucleotide sequence ID" value="NZ_VYQF01000001.1"/>
</dbReference>
<dbReference type="InterPro" id="IPR014105">
    <property type="entry name" value="Carotenoid/retinoid_OxRdtase"/>
</dbReference>